<feature type="signal peptide" evidence="1">
    <location>
        <begin position="1"/>
        <end position="21"/>
    </location>
</feature>
<evidence type="ECO:0000256" key="1">
    <source>
        <dbReference type="SAM" id="SignalP"/>
    </source>
</evidence>
<dbReference type="EMBL" id="JAXIOK010000010">
    <property type="protein sequence ID" value="KAK4760263.1"/>
    <property type="molecule type" value="Genomic_DNA"/>
</dbReference>
<gene>
    <name evidence="2" type="ORF">SAY87_005156</name>
</gene>
<evidence type="ECO:0000313" key="2">
    <source>
        <dbReference type="EMBL" id="KAK4760263.1"/>
    </source>
</evidence>
<reference evidence="2 3" key="1">
    <citation type="journal article" date="2023" name="Hortic Res">
        <title>Pangenome of water caltrop reveals structural variations and asymmetric subgenome divergence after allopolyploidization.</title>
        <authorList>
            <person name="Zhang X."/>
            <person name="Chen Y."/>
            <person name="Wang L."/>
            <person name="Yuan Y."/>
            <person name="Fang M."/>
            <person name="Shi L."/>
            <person name="Lu R."/>
            <person name="Comes H.P."/>
            <person name="Ma Y."/>
            <person name="Chen Y."/>
            <person name="Huang G."/>
            <person name="Zhou Y."/>
            <person name="Zheng Z."/>
            <person name="Qiu Y."/>
        </authorList>
    </citation>
    <scope>NUCLEOTIDE SEQUENCE [LARGE SCALE GENOMIC DNA]</scope>
    <source>
        <tissue evidence="2">Roots</tissue>
    </source>
</reference>
<name>A0AAN7Q6H0_9MYRT</name>
<keyword evidence="3" id="KW-1185">Reference proteome</keyword>
<dbReference type="Proteomes" id="UP001345219">
    <property type="component" value="Chromosome 5"/>
</dbReference>
<comment type="caution">
    <text evidence="2">The sequence shown here is derived from an EMBL/GenBank/DDBJ whole genome shotgun (WGS) entry which is preliminary data.</text>
</comment>
<feature type="chain" id="PRO_5042848427" evidence="1">
    <location>
        <begin position="22"/>
        <end position="146"/>
    </location>
</feature>
<sequence>MSSAFPALVEIWALLMHWLFSQNILLVSTPVQNILVDWIFPPDTSPFPNHTGRRTRDGLSDLCQRLQSSADLKYRPSIEIKDSYGCSPKALNIKKSQFKLGIRMLTSWFAPEIVESKSTCRVLEVQTDSNPDRDLSRISTTVSFNL</sequence>
<evidence type="ECO:0000313" key="3">
    <source>
        <dbReference type="Proteomes" id="UP001345219"/>
    </source>
</evidence>
<protein>
    <submittedName>
        <fullName evidence="2">Uncharacterized protein</fullName>
    </submittedName>
</protein>
<organism evidence="2 3">
    <name type="scientific">Trapa incisa</name>
    <dbReference type="NCBI Taxonomy" id="236973"/>
    <lineage>
        <taxon>Eukaryota</taxon>
        <taxon>Viridiplantae</taxon>
        <taxon>Streptophyta</taxon>
        <taxon>Embryophyta</taxon>
        <taxon>Tracheophyta</taxon>
        <taxon>Spermatophyta</taxon>
        <taxon>Magnoliopsida</taxon>
        <taxon>eudicotyledons</taxon>
        <taxon>Gunneridae</taxon>
        <taxon>Pentapetalae</taxon>
        <taxon>rosids</taxon>
        <taxon>malvids</taxon>
        <taxon>Myrtales</taxon>
        <taxon>Lythraceae</taxon>
        <taxon>Trapa</taxon>
    </lineage>
</organism>
<dbReference type="AlphaFoldDB" id="A0AAN7Q6H0"/>
<accession>A0AAN7Q6H0</accession>
<keyword evidence="1" id="KW-0732">Signal</keyword>
<proteinExistence type="predicted"/>